<sequence>MITGTGQQQDAGDAYAADRAAIMQLEAEYLMALDWGDAESYAALFAPEGRLEWARGTAVGPEAIYREIGIYKEAIKQYYGDDGSGKPVVLRHFITNQAIYVHGDTAKGVIYWFEVANNGPGHSPAIGSYGHYEDSMRKVDGAWKFVSRKIFNEQLPERGAGPENPARAARLP</sequence>
<organism evidence="2 3">
    <name type="scientific">Sphingobium lignivorans</name>
    <dbReference type="NCBI Taxonomy" id="2735886"/>
    <lineage>
        <taxon>Bacteria</taxon>
        <taxon>Pseudomonadati</taxon>
        <taxon>Pseudomonadota</taxon>
        <taxon>Alphaproteobacteria</taxon>
        <taxon>Sphingomonadales</taxon>
        <taxon>Sphingomonadaceae</taxon>
        <taxon>Sphingobium</taxon>
    </lineage>
</organism>
<dbReference type="Pfam" id="PF13577">
    <property type="entry name" value="SnoaL_4"/>
    <property type="match status" value="1"/>
</dbReference>
<dbReference type="CDD" id="cd00531">
    <property type="entry name" value="NTF2_like"/>
    <property type="match status" value="1"/>
</dbReference>
<comment type="caution">
    <text evidence="2">The sequence shown here is derived from an EMBL/GenBank/DDBJ whole genome shotgun (WGS) entry which is preliminary data.</text>
</comment>
<dbReference type="InterPro" id="IPR032710">
    <property type="entry name" value="NTF2-like_dom_sf"/>
</dbReference>
<reference evidence="2 3" key="1">
    <citation type="submission" date="2020-08" db="EMBL/GenBank/DDBJ databases">
        <title>Exploring microbial biodiversity for novel pathways involved in the catabolism of aromatic compounds derived from lignin.</title>
        <authorList>
            <person name="Elkins J."/>
        </authorList>
    </citation>
    <scope>NUCLEOTIDE SEQUENCE [LARGE SCALE GENOMIC DNA]</scope>
    <source>
        <strain evidence="2 3">B1D3A</strain>
    </source>
</reference>
<evidence type="ECO:0000259" key="1">
    <source>
        <dbReference type="Pfam" id="PF13577"/>
    </source>
</evidence>
<accession>A0ABR6NDB6</accession>
<dbReference type="EMBL" id="JACHKA010000001">
    <property type="protein sequence ID" value="MBB5985247.1"/>
    <property type="molecule type" value="Genomic_DNA"/>
</dbReference>
<evidence type="ECO:0000313" key="3">
    <source>
        <dbReference type="Proteomes" id="UP001138540"/>
    </source>
</evidence>
<dbReference type="InterPro" id="IPR037401">
    <property type="entry name" value="SnoaL-like"/>
</dbReference>
<dbReference type="RefSeq" id="WP_184151398.1">
    <property type="nucleotide sequence ID" value="NZ_JACHKA010000001.1"/>
</dbReference>
<keyword evidence="3" id="KW-1185">Reference proteome</keyword>
<proteinExistence type="predicted"/>
<feature type="domain" description="SnoaL-like" evidence="1">
    <location>
        <begin position="16"/>
        <end position="149"/>
    </location>
</feature>
<dbReference type="SUPFAM" id="SSF54427">
    <property type="entry name" value="NTF2-like"/>
    <property type="match status" value="1"/>
</dbReference>
<dbReference type="Gene3D" id="3.10.450.50">
    <property type="match status" value="1"/>
</dbReference>
<dbReference type="Proteomes" id="UP001138540">
    <property type="component" value="Unassembled WGS sequence"/>
</dbReference>
<evidence type="ECO:0000313" key="2">
    <source>
        <dbReference type="EMBL" id="MBB5985247.1"/>
    </source>
</evidence>
<gene>
    <name evidence="2" type="ORF">HNP60_001221</name>
</gene>
<protein>
    <recommendedName>
        <fullName evidence="1">SnoaL-like domain-containing protein</fullName>
    </recommendedName>
</protein>
<name>A0ABR6NDB6_9SPHN</name>